<proteinExistence type="predicted"/>
<sequence>MSFNSPVVFEIKDALDGTVVRGPRSFVEKWSGPKRRRSQHEGVEQEQTITTTNRLVGPGERESKTTTNYLCVVDEVDVTETLMMARQKVVERQSLLKEHDVSDLLCLNFIFDESFLRAQLPEHMDIVSKLFHVDVTEVDGPSLLLLSKFTTNAQKSPTMTSSENEGTYSTEFIVPIIKSTLNIDDLTHHCFPFSEQYTEDLKPDYFGEYRCLPFVVAEIKKPGVINSRTLRDRRKLPYLMKLALDGLLKHHVKDPVVVGFLIQDNQFQVLSMELKYEALYFLKEIDIFYVPEDNKDMWRLMGSLGPLTTVK</sequence>
<keyword evidence="2" id="KW-1185">Reference proteome</keyword>
<evidence type="ECO:0000313" key="2">
    <source>
        <dbReference type="Proteomes" id="UP000749646"/>
    </source>
</evidence>
<dbReference type="OrthoDB" id="2441332at2759"/>
<feature type="non-terminal residue" evidence="1">
    <location>
        <position position="1"/>
    </location>
</feature>
<protein>
    <submittedName>
        <fullName evidence="1">Uncharacterized protein</fullName>
    </submittedName>
</protein>
<name>A0A9P6MDZ2_9FUNG</name>
<dbReference type="Proteomes" id="UP000749646">
    <property type="component" value="Unassembled WGS sequence"/>
</dbReference>
<comment type="caution">
    <text evidence="1">The sequence shown here is derived from an EMBL/GenBank/DDBJ whole genome shotgun (WGS) entry which is preliminary data.</text>
</comment>
<organism evidence="1 2">
    <name type="scientific">Modicella reniformis</name>
    <dbReference type="NCBI Taxonomy" id="1440133"/>
    <lineage>
        <taxon>Eukaryota</taxon>
        <taxon>Fungi</taxon>
        <taxon>Fungi incertae sedis</taxon>
        <taxon>Mucoromycota</taxon>
        <taxon>Mortierellomycotina</taxon>
        <taxon>Mortierellomycetes</taxon>
        <taxon>Mortierellales</taxon>
        <taxon>Mortierellaceae</taxon>
        <taxon>Modicella</taxon>
    </lineage>
</organism>
<gene>
    <name evidence="1" type="ORF">BGZ65_009817</name>
</gene>
<accession>A0A9P6MDZ2</accession>
<reference evidence="1" key="1">
    <citation type="journal article" date="2020" name="Fungal Divers.">
        <title>Resolving the Mortierellaceae phylogeny through synthesis of multi-gene phylogenetics and phylogenomics.</title>
        <authorList>
            <person name="Vandepol N."/>
            <person name="Liber J."/>
            <person name="Desiro A."/>
            <person name="Na H."/>
            <person name="Kennedy M."/>
            <person name="Barry K."/>
            <person name="Grigoriev I.V."/>
            <person name="Miller A.N."/>
            <person name="O'Donnell K."/>
            <person name="Stajich J.E."/>
            <person name="Bonito G."/>
        </authorList>
    </citation>
    <scope>NUCLEOTIDE SEQUENCE</scope>
    <source>
        <strain evidence="1">MES-2147</strain>
    </source>
</reference>
<evidence type="ECO:0000313" key="1">
    <source>
        <dbReference type="EMBL" id="KAF9994549.1"/>
    </source>
</evidence>
<dbReference type="AlphaFoldDB" id="A0A9P6MDZ2"/>
<dbReference type="EMBL" id="JAAAHW010001544">
    <property type="protein sequence ID" value="KAF9994549.1"/>
    <property type="molecule type" value="Genomic_DNA"/>
</dbReference>